<dbReference type="RefSeq" id="XP_013759595.1">
    <property type="nucleotide sequence ID" value="XM_013904141.1"/>
</dbReference>
<dbReference type="AlphaFoldDB" id="A0A0L0D4F9"/>
<organism evidence="2 3">
    <name type="scientific">Thecamonas trahens ATCC 50062</name>
    <dbReference type="NCBI Taxonomy" id="461836"/>
    <lineage>
        <taxon>Eukaryota</taxon>
        <taxon>Apusozoa</taxon>
        <taxon>Apusomonadida</taxon>
        <taxon>Apusomonadidae</taxon>
        <taxon>Thecamonas</taxon>
    </lineage>
</organism>
<keyword evidence="3" id="KW-1185">Reference proteome</keyword>
<feature type="transmembrane region" description="Helical" evidence="1">
    <location>
        <begin position="7"/>
        <end position="27"/>
    </location>
</feature>
<dbReference type="Proteomes" id="UP000054408">
    <property type="component" value="Unassembled WGS sequence"/>
</dbReference>
<evidence type="ECO:0000313" key="2">
    <source>
        <dbReference type="EMBL" id="KNC47252.1"/>
    </source>
</evidence>
<name>A0A0L0D4F9_THETB</name>
<protein>
    <submittedName>
        <fullName evidence="2">Uncharacterized protein</fullName>
    </submittedName>
</protein>
<keyword evidence="1" id="KW-1133">Transmembrane helix</keyword>
<gene>
    <name evidence="2" type="ORF">AMSG_03682</name>
</gene>
<evidence type="ECO:0000256" key="1">
    <source>
        <dbReference type="SAM" id="Phobius"/>
    </source>
</evidence>
<feature type="transmembrane region" description="Helical" evidence="1">
    <location>
        <begin position="69"/>
        <end position="93"/>
    </location>
</feature>
<keyword evidence="1" id="KW-0812">Transmembrane</keyword>
<feature type="transmembrane region" description="Helical" evidence="1">
    <location>
        <begin position="143"/>
        <end position="169"/>
    </location>
</feature>
<reference evidence="2 3" key="1">
    <citation type="submission" date="2010-05" db="EMBL/GenBank/DDBJ databases">
        <title>The Genome Sequence of Thecamonas trahens ATCC 50062.</title>
        <authorList>
            <consortium name="The Broad Institute Genome Sequencing Platform"/>
            <person name="Russ C."/>
            <person name="Cuomo C."/>
            <person name="Shea T."/>
            <person name="Young S.K."/>
            <person name="Zeng Q."/>
            <person name="Koehrsen M."/>
            <person name="Haas B."/>
            <person name="Borodovsky M."/>
            <person name="Guigo R."/>
            <person name="Alvarado L."/>
            <person name="Berlin A."/>
            <person name="Bochicchio J."/>
            <person name="Borenstein D."/>
            <person name="Chapman S."/>
            <person name="Chen Z."/>
            <person name="Freedman E."/>
            <person name="Gellesch M."/>
            <person name="Goldberg J."/>
            <person name="Griggs A."/>
            <person name="Gujja S."/>
            <person name="Heilman E."/>
            <person name="Heiman D."/>
            <person name="Hepburn T."/>
            <person name="Howarth C."/>
            <person name="Jen D."/>
            <person name="Larson L."/>
            <person name="Mehta T."/>
            <person name="Park D."/>
            <person name="Pearson M."/>
            <person name="Roberts A."/>
            <person name="Saif S."/>
            <person name="Shenoy N."/>
            <person name="Sisk P."/>
            <person name="Stolte C."/>
            <person name="Sykes S."/>
            <person name="Thomson T."/>
            <person name="Walk T."/>
            <person name="White J."/>
            <person name="Yandava C."/>
            <person name="Burger G."/>
            <person name="Gray M.W."/>
            <person name="Holland P.W.H."/>
            <person name="King N."/>
            <person name="Lang F.B.F."/>
            <person name="Roger A.J."/>
            <person name="Ruiz-Trillo I."/>
            <person name="Lander E."/>
            <person name="Nusbaum C."/>
        </authorList>
    </citation>
    <scope>NUCLEOTIDE SEQUENCE [LARGE SCALE GENOMIC DNA]</scope>
    <source>
        <strain evidence="2 3">ATCC 50062</strain>
    </source>
</reference>
<keyword evidence="1" id="KW-0472">Membrane</keyword>
<proteinExistence type="predicted"/>
<dbReference type="EMBL" id="GL349446">
    <property type="protein sequence ID" value="KNC47252.1"/>
    <property type="molecule type" value="Genomic_DNA"/>
</dbReference>
<sequence>MAAGSAVVLVIAVIAFWSIFSLGWMHLKTNEVKAWYGLSRACLHPSGGGSSCFSYAIDEIKPLYHGGRVALVFAIVTLVTASLALLPAALFLTQKAPYHIAVAAFVILSCCLMIAATGSWAAFDNLVVNGPGFHALAPPHGPSLSYMFVFMVLASLFSMIPVLAGVYAWTRRRYTLYVYIPSS</sequence>
<accession>A0A0L0D4F9</accession>
<feature type="transmembrane region" description="Helical" evidence="1">
    <location>
        <begin position="100"/>
        <end position="123"/>
    </location>
</feature>
<dbReference type="GeneID" id="25563265"/>
<evidence type="ECO:0000313" key="3">
    <source>
        <dbReference type="Proteomes" id="UP000054408"/>
    </source>
</evidence>